<proteinExistence type="predicted"/>
<protein>
    <submittedName>
        <fullName evidence="3">Polysaccharide pyruvyl transferase</fullName>
    </submittedName>
</protein>
<name>A0AA46H0H7_9MICO</name>
<dbReference type="GO" id="GO:0016740">
    <property type="term" value="F:transferase activity"/>
    <property type="evidence" value="ECO:0007669"/>
    <property type="project" value="UniProtKB-KW"/>
</dbReference>
<evidence type="ECO:0000259" key="2">
    <source>
        <dbReference type="Pfam" id="PF04230"/>
    </source>
</evidence>
<evidence type="ECO:0000256" key="1">
    <source>
        <dbReference type="SAM" id="MobiDB-lite"/>
    </source>
</evidence>
<feature type="domain" description="Polysaccharide pyruvyl transferase" evidence="2">
    <location>
        <begin position="145"/>
        <end position="255"/>
    </location>
</feature>
<organism evidence="3 4">
    <name type="scientific">Dermatophilus congolensis</name>
    <dbReference type="NCBI Taxonomy" id="1863"/>
    <lineage>
        <taxon>Bacteria</taxon>
        <taxon>Bacillati</taxon>
        <taxon>Actinomycetota</taxon>
        <taxon>Actinomycetes</taxon>
        <taxon>Micrococcales</taxon>
        <taxon>Dermatophilaceae</taxon>
        <taxon>Dermatophilus</taxon>
    </lineage>
</organism>
<dbReference type="InterPro" id="IPR007345">
    <property type="entry name" value="Polysacch_pyruvyl_Trfase"/>
</dbReference>
<dbReference type="Pfam" id="PF04230">
    <property type="entry name" value="PS_pyruv_trans"/>
    <property type="match status" value="1"/>
</dbReference>
<dbReference type="AlphaFoldDB" id="A0AA46H0H7"/>
<dbReference type="Proteomes" id="UP000254118">
    <property type="component" value="Unassembled WGS sequence"/>
</dbReference>
<dbReference type="RefSeq" id="WP_115030657.1">
    <property type="nucleotide sequence ID" value="NZ_UFYA01000001.1"/>
</dbReference>
<sequence>MSPERFLPRPRPTHKHTSRPAQTLWESLHQHSGLSTLTSGRLGYTGRARTTARILQRSARALTHSAVLRSPTLIAAFWWEEVKNFGDLITPLLLRDLGIIPILTPAARAALIGVGSLIQHIDDNYSGTIWGAGLIANTPRTIPAATTLALRGELTREQCGSPHVEALGDPGLLLAEYISRQPKRWDVGLVPHYVHVGDSDLTRLLQSASQTVTVVNVQSDPLRVARHIAACRTIITTSLHGLIVADSLGIPALWLRLPRALSGGDFKFRDHESVVRPSRPRGMDIRDVESMAHAVSVARRANAQRVEHAIGAIKRSGRMILDVTRHETTSLPRAIMRSVMS</sequence>
<evidence type="ECO:0000313" key="4">
    <source>
        <dbReference type="Proteomes" id="UP000254118"/>
    </source>
</evidence>
<dbReference type="EMBL" id="UFYA01000001">
    <property type="protein sequence ID" value="STD09854.1"/>
    <property type="molecule type" value="Genomic_DNA"/>
</dbReference>
<feature type="region of interest" description="Disordered" evidence="1">
    <location>
        <begin position="1"/>
        <end position="20"/>
    </location>
</feature>
<evidence type="ECO:0000313" key="3">
    <source>
        <dbReference type="EMBL" id="STD09854.1"/>
    </source>
</evidence>
<keyword evidence="3" id="KW-0808">Transferase</keyword>
<accession>A0AA46H0H7</accession>
<comment type="caution">
    <text evidence="3">The sequence shown here is derived from an EMBL/GenBank/DDBJ whole genome shotgun (WGS) entry which is preliminary data.</text>
</comment>
<gene>
    <name evidence="3" type="ORF">NCTC7915_01244</name>
</gene>
<reference evidence="3 4" key="1">
    <citation type="submission" date="2018-06" db="EMBL/GenBank/DDBJ databases">
        <authorList>
            <consortium name="Pathogen Informatics"/>
            <person name="Doyle S."/>
        </authorList>
    </citation>
    <scope>NUCLEOTIDE SEQUENCE [LARGE SCALE GENOMIC DNA]</scope>
    <source>
        <strain evidence="3 4">NCTC7915</strain>
    </source>
</reference>